<gene>
    <name evidence="1" type="ORF">BN9_089950</name>
</gene>
<name>A0A024GNP5_9STRA</name>
<dbReference type="InParanoid" id="A0A024GNP5"/>
<evidence type="ECO:0000313" key="1">
    <source>
        <dbReference type="EMBL" id="CCI47952.1"/>
    </source>
</evidence>
<dbReference type="EMBL" id="CAIX01000196">
    <property type="protein sequence ID" value="CCI47952.1"/>
    <property type="molecule type" value="Genomic_DNA"/>
</dbReference>
<accession>A0A024GNP5</accession>
<keyword evidence="2" id="KW-1185">Reference proteome</keyword>
<evidence type="ECO:0000313" key="2">
    <source>
        <dbReference type="Proteomes" id="UP000053237"/>
    </source>
</evidence>
<protein>
    <submittedName>
        <fullName evidence="1">Uncharacterized protein</fullName>
    </submittedName>
</protein>
<comment type="caution">
    <text evidence="1">The sequence shown here is derived from an EMBL/GenBank/DDBJ whole genome shotgun (WGS) entry which is preliminary data.</text>
</comment>
<sequence length="105" mass="11302">MLLTHPCVVSPSSCTKMTYDIDPLHKAISSNVSALYSCGQLRWRNANCSVCTRLHCGPVGPKGALQNGVKLFVASGVTIGPTKKASRHSWNRIACQIDGGIWIGY</sequence>
<dbReference type="AlphaFoldDB" id="A0A024GNP5"/>
<organism evidence="1 2">
    <name type="scientific">Albugo candida</name>
    <dbReference type="NCBI Taxonomy" id="65357"/>
    <lineage>
        <taxon>Eukaryota</taxon>
        <taxon>Sar</taxon>
        <taxon>Stramenopiles</taxon>
        <taxon>Oomycota</taxon>
        <taxon>Peronosporomycetes</taxon>
        <taxon>Albuginales</taxon>
        <taxon>Albuginaceae</taxon>
        <taxon>Albugo</taxon>
    </lineage>
</organism>
<reference evidence="1 2" key="1">
    <citation type="submission" date="2012-05" db="EMBL/GenBank/DDBJ databases">
        <title>Recombination and specialization in a pathogen metapopulation.</title>
        <authorList>
            <person name="Gardiner A."/>
            <person name="Kemen E."/>
            <person name="Schultz-Larsen T."/>
            <person name="MacLean D."/>
            <person name="Van Oosterhout C."/>
            <person name="Jones J.D.G."/>
        </authorList>
    </citation>
    <scope>NUCLEOTIDE SEQUENCE [LARGE SCALE GENOMIC DNA]</scope>
    <source>
        <strain evidence="1 2">Ac Nc2</strain>
    </source>
</reference>
<proteinExistence type="predicted"/>
<dbReference type="Proteomes" id="UP000053237">
    <property type="component" value="Unassembled WGS sequence"/>
</dbReference>